<name>A0A310SFL7_9HYME</name>
<evidence type="ECO:0000313" key="2">
    <source>
        <dbReference type="EMBL" id="OAD53029.1"/>
    </source>
</evidence>
<dbReference type="AlphaFoldDB" id="A0A310SFL7"/>
<reference evidence="2 3" key="1">
    <citation type="submission" date="2015-07" db="EMBL/GenBank/DDBJ databases">
        <title>The genome of Eufriesea mexicana.</title>
        <authorList>
            <person name="Pan H."/>
            <person name="Kapheim K."/>
        </authorList>
    </citation>
    <scope>NUCLEOTIDE SEQUENCE [LARGE SCALE GENOMIC DNA]</scope>
    <source>
        <strain evidence="2">0111107269</strain>
        <tissue evidence="2">Whole body</tissue>
    </source>
</reference>
<organism evidence="2 3">
    <name type="scientific">Eufriesea mexicana</name>
    <dbReference type="NCBI Taxonomy" id="516756"/>
    <lineage>
        <taxon>Eukaryota</taxon>
        <taxon>Metazoa</taxon>
        <taxon>Ecdysozoa</taxon>
        <taxon>Arthropoda</taxon>
        <taxon>Hexapoda</taxon>
        <taxon>Insecta</taxon>
        <taxon>Pterygota</taxon>
        <taxon>Neoptera</taxon>
        <taxon>Endopterygota</taxon>
        <taxon>Hymenoptera</taxon>
        <taxon>Apocrita</taxon>
        <taxon>Aculeata</taxon>
        <taxon>Apoidea</taxon>
        <taxon>Anthophila</taxon>
        <taxon>Apidae</taxon>
        <taxon>Eufriesea</taxon>
    </lineage>
</organism>
<proteinExistence type="predicted"/>
<protein>
    <submittedName>
        <fullName evidence="2">Uncharacterized protein</fullName>
    </submittedName>
</protein>
<evidence type="ECO:0000256" key="1">
    <source>
        <dbReference type="SAM" id="MobiDB-lite"/>
    </source>
</evidence>
<feature type="compositionally biased region" description="Gly residues" evidence="1">
    <location>
        <begin position="54"/>
        <end position="72"/>
    </location>
</feature>
<evidence type="ECO:0000313" key="3">
    <source>
        <dbReference type="Proteomes" id="UP000250275"/>
    </source>
</evidence>
<keyword evidence="3" id="KW-1185">Reference proteome</keyword>
<accession>A0A310SFL7</accession>
<feature type="region of interest" description="Disordered" evidence="1">
    <location>
        <begin position="54"/>
        <end position="82"/>
    </location>
</feature>
<sequence>MNVGENILRKPRFLEKNDTTYVAGSRGCKHGTRIEWNPAEKPGPVDVERVGLFAGGSGAGAGTPGSGPGPGNNVGNDEDGMPRYAGYRAELRSFEVGAEARL</sequence>
<dbReference type="Proteomes" id="UP000250275">
    <property type="component" value="Unassembled WGS sequence"/>
</dbReference>
<gene>
    <name evidence="2" type="ORF">WN48_10948</name>
</gene>
<dbReference type="EMBL" id="KQ768935">
    <property type="protein sequence ID" value="OAD53029.1"/>
    <property type="molecule type" value="Genomic_DNA"/>
</dbReference>